<reference evidence="1 2" key="1">
    <citation type="submission" date="2018-06" db="EMBL/GenBank/DDBJ databases">
        <authorList>
            <consortium name="Pathogen Informatics"/>
            <person name="Doyle S."/>
        </authorList>
    </citation>
    <scope>NUCLEOTIDE SEQUENCE [LARGE SCALE GENOMIC DNA]</scope>
    <source>
        <strain evidence="1 2">NCTC12000</strain>
    </source>
</reference>
<evidence type="ECO:0000313" key="2">
    <source>
        <dbReference type="Proteomes" id="UP000254631"/>
    </source>
</evidence>
<organism evidence="1 2">
    <name type="scientific">Legionella pneumophila</name>
    <dbReference type="NCBI Taxonomy" id="446"/>
    <lineage>
        <taxon>Bacteria</taxon>
        <taxon>Pseudomonadati</taxon>
        <taxon>Pseudomonadota</taxon>
        <taxon>Gammaproteobacteria</taxon>
        <taxon>Legionellales</taxon>
        <taxon>Legionellaceae</taxon>
        <taxon>Legionella</taxon>
    </lineage>
</organism>
<evidence type="ECO:0000313" key="1">
    <source>
        <dbReference type="EMBL" id="STX78330.1"/>
    </source>
</evidence>
<proteinExistence type="predicted"/>
<sequence>MSILYGISYMGELLDETGSVDKELKNLIAGFSASSTGLE</sequence>
<dbReference type="EMBL" id="UGOL01000001">
    <property type="protein sequence ID" value="STX78330.1"/>
    <property type="molecule type" value="Genomic_DNA"/>
</dbReference>
<protein>
    <submittedName>
        <fullName evidence="1">Uncharacterized protein</fullName>
    </submittedName>
</protein>
<dbReference type="Proteomes" id="UP000254631">
    <property type="component" value="Unassembled WGS sequence"/>
</dbReference>
<dbReference type="AlphaFoldDB" id="A0A378K234"/>
<accession>A0A378K234</accession>
<name>A0A378K234_LEGPN</name>
<gene>
    <name evidence="1" type="ORF">NCTC12000_00299</name>
</gene>